<dbReference type="RefSeq" id="XP_038748477.1">
    <property type="nucleotide sequence ID" value="XM_038885968.1"/>
</dbReference>
<feature type="compositionally biased region" description="Polar residues" evidence="1">
    <location>
        <begin position="208"/>
        <end position="239"/>
    </location>
</feature>
<feature type="region of interest" description="Disordered" evidence="1">
    <location>
        <begin position="1"/>
        <end position="87"/>
    </location>
</feature>
<feature type="compositionally biased region" description="Polar residues" evidence="1">
    <location>
        <begin position="1"/>
        <end position="11"/>
    </location>
</feature>
<evidence type="ECO:0000313" key="2">
    <source>
        <dbReference type="EMBL" id="KAF9879016.1"/>
    </source>
</evidence>
<evidence type="ECO:0000313" key="3">
    <source>
        <dbReference type="Proteomes" id="UP000781932"/>
    </source>
</evidence>
<reference evidence="2" key="1">
    <citation type="submission" date="2020-03" db="EMBL/GenBank/DDBJ databases">
        <authorList>
            <person name="He L."/>
        </authorList>
    </citation>
    <scope>NUCLEOTIDE SEQUENCE</scope>
    <source>
        <strain evidence="2">CkLH20</strain>
    </source>
</reference>
<keyword evidence="3" id="KW-1185">Reference proteome</keyword>
<feature type="compositionally biased region" description="Basic and acidic residues" evidence="1">
    <location>
        <begin position="44"/>
        <end position="56"/>
    </location>
</feature>
<feature type="compositionally biased region" description="Low complexity" evidence="1">
    <location>
        <begin position="25"/>
        <end position="34"/>
    </location>
</feature>
<evidence type="ECO:0000256" key="1">
    <source>
        <dbReference type="SAM" id="MobiDB-lite"/>
    </source>
</evidence>
<dbReference type="EMBL" id="JAATWM020000008">
    <property type="protein sequence ID" value="KAF9879016.1"/>
    <property type="molecule type" value="Genomic_DNA"/>
</dbReference>
<reference evidence="2" key="2">
    <citation type="submission" date="2020-11" db="EMBL/GenBank/DDBJ databases">
        <title>Whole genome sequencing of Colletotrichum sp.</title>
        <authorList>
            <person name="Li H."/>
        </authorList>
    </citation>
    <scope>NUCLEOTIDE SEQUENCE</scope>
    <source>
        <strain evidence="2">CkLH20</strain>
    </source>
</reference>
<protein>
    <submittedName>
        <fullName evidence="2">Fungal zn binuclear cluster domain containing protein</fullName>
    </submittedName>
</protein>
<feature type="compositionally biased region" description="Low complexity" evidence="1">
    <location>
        <begin position="117"/>
        <end position="130"/>
    </location>
</feature>
<comment type="caution">
    <text evidence="2">The sequence shown here is derived from an EMBL/GenBank/DDBJ whole genome shotgun (WGS) entry which is preliminary data.</text>
</comment>
<dbReference type="AlphaFoldDB" id="A0A9P6LNB0"/>
<dbReference type="Proteomes" id="UP000781932">
    <property type="component" value="Unassembled WGS sequence"/>
</dbReference>
<organism evidence="2 3">
    <name type="scientific">Colletotrichum karsti</name>
    <dbReference type="NCBI Taxonomy" id="1095194"/>
    <lineage>
        <taxon>Eukaryota</taxon>
        <taxon>Fungi</taxon>
        <taxon>Dikarya</taxon>
        <taxon>Ascomycota</taxon>
        <taxon>Pezizomycotina</taxon>
        <taxon>Sordariomycetes</taxon>
        <taxon>Hypocreomycetidae</taxon>
        <taxon>Glomerellales</taxon>
        <taxon>Glomerellaceae</taxon>
        <taxon>Colletotrichum</taxon>
        <taxon>Colletotrichum boninense species complex</taxon>
    </lineage>
</organism>
<feature type="region of interest" description="Disordered" evidence="1">
    <location>
        <begin position="107"/>
        <end position="130"/>
    </location>
</feature>
<dbReference type="OrthoDB" id="4150019at2759"/>
<dbReference type="GeneID" id="62159042"/>
<accession>A0A9P6LNB0</accession>
<feature type="region of interest" description="Disordered" evidence="1">
    <location>
        <begin position="200"/>
        <end position="253"/>
    </location>
</feature>
<sequence length="358" mass="38102">MISVMSYQYPTTLPPNGPEAAMSQAGYAPNYGAPAPGPPLMVPRSHEQSLKERKDSSSQASLTLKRCMSTPNVRPRQASASDPNQAALAADKKRNKLGYHRTSVACAPSRASTGPKAVSASSSPAMAAGQSPDMSQFQQYQHVAMSSAQNMAPPTMRPSNIEASKAQHALRTGEVIDKEKLVPSGPASISRSFDFPNQAISNWIPPDGSSSSAKPSNLNETWRSYSQESPMTSSFSPYTPQGPGSAGWGTAINADPNAREEMGWASFVPPGSVPFPSEAQLSSQYVAMPQGRSFGRKSSTMSMDMYPGHITTSVSGLEPHGASLSAGAVPPSGFGSWEQPYTYTKMNEGWGYEEPRDN</sequence>
<proteinExistence type="predicted"/>
<gene>
    <name evidence="2" type="ORF">CkaCkLH20_03249</name>
</gene>
<name>A0A9P6LNB0_9PEZI</name>